<keyword evidence="2" id="KW-0732">Signal</keyword>
<keyword evidence="3" id="KW-0574">Periplasm</keyword>
<dbReference type="GO" id="GO:0044780">
    <property type="term" value="P:bacterial-type flagellum assembly"/>
    <property type="evidence" value="ECO:0007669"/>
    <property type="project" value="InterPro"/>
</dbReference>
<dbReference type="Proteomes" id="UP000294614">
    <property type="component" value="Unassembled WGS sequence"/>
</dbReference>
<sequence length="286" mass="32299">MVRLLFLFSAMVIFSGFTYIGNEIVIEKDCIAVSDVFEGTDIEEDVVCGLDYGQVKIINRLMSQTLISKYGLKGEQPREMIFKRKGVLLTAERLKADMKNLLTIMYPEMEIEIDAIRMGRAYYLPENMQYSIDIPGNRFGDISVTLDNGVRKYTYSVSITAYAMSYVAVKQIERGEPLTDENVKLKKVDLSRARGGLLHGIDGYFARVTIAAGRIVTENLADRRPDAAKGSPVFLMNDEKDEPKNMTGTLLEDAYLNKKVKVLNIQSGMILTGTYMQNRRVLLEKQ</sequence>
<dbReference type="RefSeq" id="WP_132872289.1">
    <property type="nucleotide sequence ID" value="NZ_JAJUHT010000014.1"/>
</dbReference>
<dbReference type="PANTHER" id="PTHR36307:SF1">
    <property type="entry name" value="FLAGELLA BASAL BODY P-RING FORMATION PROTEIN FLGA"/>
    <property type="match status" value="1"/>
</dbReference>
<accession>A0A4R1KCP2</accession>
<evidence type="ECO:0000256" key="1">
    <source>
        <dbReference type="ARBA" id="ARBA00004418"/>
    </source>
</evidence>
<name>A0A4R1KCP2_9BACT</name>
<dbReference type="EMBL" id="SMGG01000003">
    <property type="protein sequence ID" value="TCK62316.1"/>
    <property type="molecule type" value="Genomic_DNA"/>
</dbReference>
<evidence type="ECO:0000259" key="4">
    <source>
        <dbReference type="SMART" id="SM00858"/>
    </source>
</evidence>
<comment type="subcellular location">
    <subcellularLocation>
        <location evidence="1">Periplasm</location>
    </subcellularLocation>
</comment>
<evidence type="ECO:0000313" key="6">
    <source>
        <dbReference type="Proteomes" id="UP000294614"/>
    </source>
</evidence>
<dbReference type="AlphaFoldDB" id="A0A4R1KCP2"/>
<dbReference type="NCBIfam" id="TIGR03170">
    <property type="entry name" value="flgA_cterm"/>
    <property type="match status" value="1"/>
</dbReference>
<gene>
    <name evidence="5" type="ORF">C8D98_0839</name>
</gene>
<keyword evidence="5" id="KW-0966">Cell projection</keyword>
<organism evidence="5 6">
    <name type="scientific">Seleniivibrio woodruffii</name>
    <dbReference type="NCBI Taxonomy" id="1078050"/>
    <lineage>
        <taxon>Bacteria</taxon>
        <taxon>Pseudomonadati</taxon>
        <taxon>Deferribacterota</taxon>
        <taxon>Deferribacteres</taxon>
        <taxon>Deferribacterales</taxon>
        <taxon>Geovibrionaceae</taxon>
        <taxon>Seleniivibrio</taxon>
    </lineage>
</organism>
<dbReference type="InterPro" id="IPR013974">
    <property type="entry name" value="SAF"/>
</dbReference>
<dbReference type="InterPro" id="IPR017585">
    <property type="entry name" value="SAF_FlgA"/>
</dbReference>
<dbReference type="Pfam" id="PF13144">
    <property type="entry name" value="ChapFlgA"/>
    <property type="match status" value="1"/>
</dbReference>
<protein>
    <submittedName>
        <fullName evidence="5">Flagella basal body P-ring formation protein FlgA</fullName>
    </submittedName>
</protein>
<comment type="caution">
    <text evidence="5">The sequence shown here is derived from an EMBL/GenBank/DDBJ whole genome shotgun (WGS) entry which is preliminary data.</text>
</comment>
<reference evidence="5 6" key="1">
    <citation type="submission" date="2019-03" db="EMBL/GenBank/DDBJ databases">
        <title>Genomic Encyclopedia of Type Strains, Phase IV (KMG-IV): sequencing the most valuable type-strain genomes for metagenomic binning, comparative biology and taxonomic classification.</title>
        <authorList>
            <person name="Goeker M."/>
        </authorList>
    </citation>
    <scope>NUCLEOTIDE SEQUENCE [LARGE SCALE GENOMIC DNA]</scope>
    <source>
        <strain evidence="5 6">DSM 24984</strain>
    </source>
</reference>
<feature type="domain" description="SAF" evidence="4">
    <location>
        <begin position="163"/>
        <end position="221"/>
    </location>
</feature>
<dbReference type="Gene3D" id="3.90.1210.10">
    <property type="entry name" value="Antifreeze-like/N-acetylneuraminic acid synthase C-terminal domain"/>
    <property type="match status" value="1"/>
</dbReference>
<proteinExistence type="predicted"/>
<dbReference type="GO" id="GO:0042597">
    <property type="term" value="C:periplasmic space"/>
    <property type="evidence" value="ECO:0007669"/>
    <property type="project" value="UniProtKB-SubCell"/>
</dbReference>
<evidence type="ECO:0000313" key="5">
    <source>
        <dbReference type="EMBL" id="TCK62316.1"/>
    </source>
</evidence>
<dbReference type="PANTHER" id="PTHR36307">
    <property type="entry name" value="FLAGELLA BASAL BODY P-RING FORMATION PROTEIN FLGA"/>
    <property type="match status" value="1"/>
</dbReference>
<keyword evidence="5" id="KW-0969">Cilium</keyword>
<evidence type="ECO:0000256" key="3">
    <source>
        <dbReference type="ARBA" id="ARBA00022764"/>
    </source>
</evidence>
<dbReference type="InterPro" id="IPR039246">
    <property type="entry name" value="Flagellar_FlgA"/>
</dbReference>
<dbReference type="CDD" id="cd11614">
    <property type="entry name" value="SAF_CpaB_FlgA_like"/>
    <property type="match status" value="1"/>
</dbReference>
<dbReference type="SMART" id="SM00858">
    <property type="entry name" value="SAF"/>
    <property type="match status" value="1"/>
</dbReference>
<keyword evidence="6" id="KW-1185">Reference proteome</keyword>
<keyword evidence="5" id="KW-0282">Flagellum</keyword>
<evidence type="ECO:0000256" key="2">
    <source>
        <dbReference type="ARBA" id="ARBA00022729"/>
    </source>
</evidence>
<dbReference type="OrthoDB" id="9787359at2"/>